<evidence type="ECO:0000256" key="1">
    <source>
        <dbReference type="ARBA" id="ARBA00022603"/>
    </source>
</evidence>
<reference evidence="4" key="1">
    <citation type="submission" date="2015-06" db="EMBL/GenBank/DDBJ databases">
        <authorList>
            <person name="Liu B."/>
            <person name="Wang J."/>
            <person name="Zhu Y."/>
            <person name="Liu G."/>
            <person name="Chen Q."/>
            <person name="Zheng C."/>
            <person name="Che J."/>
            <person name="Ge C."/>
            <person name="Shi H."/>
            <person name="Pan Z."/>
            <person name="Liu X."/>
        </authorList>
    </citation>
    <scope>NUCLEOTIDE SEQUENCE [LARGE SCALE GENOMIC DNA]</scope>
    <source>
        <strain evidence="4">DSM 16346</strain>
    </source>
</reference>
<sequence length="316" mass="35980">MRIIDQLQEQNNRFDEAIESLTATKKSLQPKFLYDKYGSVLFEQITQLEEYYPTRTELSIMEGSLDEILRHISSRSTVIEFGSGASRKIRMLLESGMIDEYVPIDISKSFLMESSEQLSVDYPAIQVTGIVADYTNELNLPKELMDATKKKTVFFPGSTIGNFEKKEAHNFLSMIAALLSSGDGLLIGVDVKKAPRILHNAYNDKEGITAKFNLNLLTHLNRELGADFNLNQFEHYAFYNAELGRVEMHLVSMEEQVVTIGNKSILFNNHETIHTENSYKYSISEFQQLASSSGFVLEKTWTDPKELFSLHYLSVL</sequence>
<name>A0A0J6D2S2_9BACL</name>
<comment type="caution">
    <text evidence="4">The sequence shown here is derived from an EMBL/GenBank/DDBJ whole genome shotgun (WGS) entry which is preliminary data.</text>
</comment>
<dbReference type="PANTHER" id="PTHR43397">
    <property type="entry name" value="ERGOTHIONEINE BIOSYNTHESIS PROTEIN 1"/>
    <property type="match status" value="1"/>
</dbReference>
<dbReference type="PIRSF" id="PIRSF018005">
    <property type="entry name" value="UCP018005"/>
    <property type="match status" value="1"/>
</dbReference>
<feature type="domain" description="Histidine-specific methyltransferase SAM-dependent" evidence="3">
    <location>
        <begin position="16"/>
        <end position="314"/>
    </location>
</feature>
<dbReference type="SUPFAM" id="SSF53335">
    <property type="entry name" value="S-adenosyl-L-methionine-dependent methyltransferases"/>
    <property type="match status" value="1"/>
</dbReference>
<keyword evidence="5" id="KW-1185">Reference proteome</keyword>
<dbReference type="Pfam" id="PF10017">
    <property type="entry name" value="Methyltransf_33"/>
    <property type="match status" value="1"/>
</dbReference>
<dbReference type="InterPro" id="IPR019257">
    <property type="entry name" value="MeTrfase_dom"/>
</dbReference>
<accession>A0A0J6D2S2</accession>
<dbReference type="Proteomes" id="UP000035996">
    <property type="component" value="Unassembled WGS sequence"/>
</dbReference>
<dbReference type="InterPro" id="IPR051128">
    <property type="entry name" value="EgtD_Methyltrsf_superfamily"/>
</dbReference>
<dbReference type="GO" id="GO:0008168">
    <property type="term" value="F:methyltransferase activity"/>
    <property type="evidence" value="ECO:0007669"/>
    <property type="project" value="UniProtKB-KW"/>
</dbReference>
<dbReference type="EMBL" id="LELK01000001">
    <property type="protein sequence ID" value="KMM39613.1"/>
    <property type="molecule type" value="Genomic_DNA"/>
</dbReference>
<dbReference type="InterPro" id="IPR029063">
    <property type="entry name" value="SAM-dependent_MTases_sf"/>
</dbReference>
<dbReference type="AlphaFoldDB" id="A0A0J6D2S2"/>
<protein>
    <recommendedName>
        <fullName evidence="3">Histidine-specific methyltransferase SAM-dependent domain-containing protein</fullName>
    </recommendedName>
</protein>
<proteinExistence type="predicted"/>
<dbReference type="PANTHER" id="PTHR43397:SF1">
    <property type="entry name" value="ERGOTHIONEINE BIOSYNTHESIS PROTEIN 1"/>
    <property type="match status" value="1"/>
</dbReference>
<dbReference type="Gene3D" id="3.40.50.150">
    <property type="entry name" value="Vaccinia Virus protein VP39"/>
    <property type="match status" value="1"/>
</dbReference>
<gene>
    <name evidence="4" type="ORF">AB986_03655</name>
</gene>
<dbReference type="GO" id="GO:0032259">
    <property type="term" value="P:methylation"/>
    <property type="evidence" value="ECO:0007669"/>
    <property type="project" value="UniProtKB-KW"/>
</dbReference>
<dbReference type="InterPro" id="IPR017804">
    <property type="entry name" value="MeTrfase_EgtD-like"/>
</dbReference>
<evidence type="ECO:0000256" key="2">
    <source>
        <dbReference type="ARBA" id="ARBA00022679"/>
    </source>
</evidence>
<dbReference type="PATRIC" id="fig|157733.3.peg.2949"/>
<organism evidence="4 5">
    <name type="scientific">Guptibacillus hwajinpoensis</name>
    <dbReference type="NCBI Taxonomy" id="208199"/>
    <lineage>
        <taxon>Bacteria</taxon>
        <taxon>Bacillati</taxon>
        <taxon>Bacillota</taxon>
        <taxon>Bacilli</taxon>
        <taxon>Bacillales</taxon>
        <taxon>Guptibacillaceae</taxon>
        <taxon>Guptibacillus</taxon>
    </lineage>
</organism>
<dbReference type="STRING" id="157733.AB986_03655"/>
<keyword evidence="2" id="KW-0808">Transferase</keyword>
<evidence type="ECO:0000313" key="4">
    <source>
        <dbReference type="EMBL" id="KMM39613.1"/>
    </source>
</evidence>
<dbReference type="NCBIfam" id="TIGR03438">
    <property type="entry name" value="egtD_ergothio"/>
    <property type="match status" value="1"/>
</dbReference>
<evidence type="ECO:0000259" key="3">
    <source>
        <dbReference type="Pfam" id="PF10017"/>
    </source>
</evidence>
<dbReference type="InterPro" id="IPR035094">
    <property type="entry name" value="EgtD"/>
</dbReference>
<keyword evidence="1" id="KW-0489">Methyltransferase</keyword>
<evidence type="ECO:0000313" key="5">
    <source>
        <dbReference type="Proteomes" id="UP000035996"/>
    </source>
</evidence>